<evidence type="ECO:0000256" key="1">
    <source>
        <dbReference type="SAM" id="MobiDB-lite"/>
    </source>
</evidence>
<organism evidence="2">
    <name type="scientific">Arundo donax</name>
    <name type="common">Giant reed</name>
    <name type="synonym">Donax arundinaceus</name>
    <dbReference type="NCBI Taxonomy" id="35708"/>
    <lineage>
        <taxon>Eukaryota</taxon>
        <taxon>Viridiplantae</taxon>
        <taxon>Streptophyta</taxon>
        <taxon>Embryophyta</taxon>
        <taxon>Tracheophyta</taxon>
        <taxon>Spermatophyta</taxon>
        <taxon>Magnoliopsida</taxon>
        <taxon>Liliopsida</taxon>
        <taxon>Poales</taxon>
        <taxon>Poaceae</taxon>
        <taxon>PACMAD clade</taxon>
        <taxon>Arundinoideae</taxon>
        <taxon>Arundineae</taxon>
        <taxon>Arundo</taxon>
    </lineage>
</organism>
<name>A0A0A9CD28_ARUDO</name>
<feature type="region of interest" description="Disordered" evidence="1">
    <location>
        <begin position="1"/>
        <end position="77"/>
    </location>
</feature>
<accession>A0A0A9CD28</accession>
<evidence type="ECO:0000313" key="2">
    <source>
        <dbReference type="EMBL" id="JAD71300.1"/>
    </source>
</evidence>
<proteinExistence type="predicted"/>
<reference evidence="2" key="1">
    <citation type="submission" date="2014-09" db="EMBL/GenBank/DDBJ databases">
        <authorList>
            <person name="Magalhaes I.L.F."/>
            <person name="Oliveira U."/>
            <person name="Santos F.R."/>
            <person name="Vidigal T.H.D.A."/>
            <person name="Brescovit A.D."/>
            <person name="Santos A.J."/>
        </authorList>
    </citation>
    <scope>NUCLEOTIDE SEQUENCE</scope>
    <source>
        <tissue evidence="2">Shoot tissue taken approximately 20 cm above the soil surface</tissue>
    </source>
</reference>
<sequence>MNPGEAPGVASSPVQSSSSGLPSRPKRKPPSPDLRTDELDVPESAGDATLRSNIISDPKPTGVPLKASAHQPAGSHHRLLRSPCLELDQRLLDQRVSTAPEQEPR</sequence>
<dbReference type="AlphaFoldDB" id="A0A0A9CD28"/>
<protein>
    <submittedName>
        <fullName evidence="2">Uncharacterized protein</fullName>
    </submittedName>
</protein>
<reference evidence="2" key="2">
    <citation type="journal article" date="2015" name="Data Brief">
        <title>Shoot transcriptome of the giant reed, Arundo donax.</title>
        <authorList>
            <person name="Barrero R.A."/>
            <person name="Guerrero F.D."/>
            <person name="Moolhuijzen P."/>
            <person name="Goolsby J.A."/>
            <person name="Tidwell J."/>
            <person name="Bellgard S.E."/>
            <person name="Bellgard M.I."/>
        </authorList>
    </citation>
    <scope>NUCLEOTIDE SEQUENCE</scope>
    <source>
        <tissue evidence="2">Shoot tissue taken approximately 20 cm above the soil surface</tissue>
    </source>
</reference>
<dbReference type="EMBL" id="GBRH01226595">
    <property type="protein sequence ID" value="JAD71300.1"/>
    <property type="molecule type" value="Transcribed_RNA"/>
</dbReference>
<feature type="compositionally biased region" description="Low complexity" evidence="1">
    <location>
        <begin position="1"/>
        <end position="23"/>
    </location>
</feature>